<gene>
    <name evidence="2" type="ORF">B0I35DRAFT_277853</name>
</gene>
<feature type="region of interest" description="Disordered" evidence="1">
    <location>
        <begin position="1"/>
        <end position="22"/>
    </location>
</feature>
<evidence type="ECO:0000313" key="3">
    <source>
        <dbReference type="Proteomes" id="UP000813444"/>
    </source>
</evidence>
<name>A0A8K0WPE7_9HYPO</name>
<dbReference type="Proteomes" id="UP000813444">
    <property type="component" value="Unassembled WGS sequence"/>
</dbReference>
<keyword evidence="3" id="KW-1185">Reference proteome</keyword>
<evidence type="ECO:0000313" key="2">
    <source>
        <dbReference type="EMBL" id="KAH7313726.1"/>
    </source>
</evidence>
<dbReference type="AlphaFoldDB" id="A0A8K0WPE7"/>
<sequence>MGVILLASTPPKKHSTAPPRVPLAQGHTPFRVCCRLPCTLAAASHAGSLVPSRRCLPQPAGFLTDWQQRNRGE</sequence>
<accession>A0A8K0WPE7</accession>
<comment type="caution">
    <text evidence="2">The sequence shown here is derived from an EMBL/GenBank/DDBJ whole genome shotgun (WGS) entry which is preliminary data.</text>
</comment>
<proteinExistence type="predicted"/>
<evidence type="ECO:0000256" key="1">
    <source>
        <dbReference type="SAM" id="MobiDB-lite"/>
    </source>
</evidence>
<dbReference type="EMBL" id="JAGPNK010000009">
    <property type="protein sequence ID" value="KAH7313726.1"/>
    <property type="molecule type" value="Genomic_DNA"/>
</dbReference>
<reference evidence="2" key="1">
    <citation type="journal article" date="2021" name="Nat. Commun.">
        <title>Genetic determinants of endophytism in the Arabidopsis root mycobiome.</title>
        <authorList>
            <person name="Mesny F."/>
            <person name="Miyauchi S."/>
            <person name="Thiergart T."/>
            <person name="Pickel B."/>
            <person name="Atanasova L."/>
            <person name="Karlsson M."/>
            <person name="Huettel B."/>
            <person name="Barry K.W."/>
            <person name="Haridas S."/>
            <person name="Chen C."/>
            <person name="Bauer D."/>
            <person name="Andreopoulos W."/>
            <person name="Pangilinan J."/>
            <person name="LaButti K."/>
            <person name="Riley R."/>
            <person name="Lipzen A."/>
            <person name="Clum A."/>
            <person name="Drula E."/>
            <person name="Henrissat B."/>
            <person name="Kohler A."/>
            <person name="Grigoriev I.V."/>
            <person name="Martin F.M."/>
            <person name="Hacquard S."/>
        </authorList>
    </citation>
    <scope>NUCLEOTIDE SEQUENCE</scope>
    <source>
        <strain evidence="2">MPI-CAGE-CH-0235</strain>
    </source>
</reference>
<organism evidence="2 3">
    <name type="scientific">Stachybotrys elegans</name>
    <dbReference type="NCBI Taxonomy" id="80388"/>
    <lineage>
        <taxon>Eukaryota</taxon>
        <taxon>Fungi</taxon>
        <taxon>Dikarya</taxon>
        <taxon>Ascomycota</taxon>
        <taxon>Pezizomycotina</taxon>
        <taxon>Sordariomycetes</taxon>
        <taxon>Hypocreomycetidae</taxon>
        <taxon>Hypocreales</taxon>
        <taxon>Stachybotryaceae</taxon>
        <taxon>Stachybotrys</taxon>
    </lineage>
</organism>
<protein>
    <submittedName>
        <fullName evidence="2">Uncharacterized protein</fullName>
    </submittedName>
</protein>